<sequence>MKLQPALDVSLEAKAVKFLDSVDPDEESAEAFLHSFGGTITVSSTVSGKNQLALIKADLISQLVITLNPLSLSFVEAEDIHSHLMSNITNSVCLASADTLDFFGIKDPGDQQTVQKTVLQQVLYPSEKYICHLCVNRYSIMDGDISKRFLTLLAQLLEISPHYQPTMDFVMNMPVILTIPRCLTFFETVYPNFDFLFDMNAAQRRWNKTRGEVRQMWKKVLRMLRMEGMEDVIVEEVHNREEEFLRTYSVTYSIEWNNAQGMNLPRRE</sequence>
<reference evidence="1 2" key="1">
    <citation type="journal article" date="2022" name="bioRxiv">
        <title>Genomics of Preaxostyla Flagellates Illuminates Evolutionary Transitions and the Path Towards Mitochondrial Loss.</title>
        <authorList>
            <person name="Novak L.V.F."/>
            <person name="Treitli S.C."/>
            <person name="Pyrih J."/>
            <person name="Halakuc P."/>
            <person name="Pipaliya S.V."/>
            <person name="Vacek V."/>
            <person name="Brzon O."/>
            <person name="Soukal P."/>
            <person name="Eme L."/>
            <person name="Dacks J.B."/>
            <person name="Karnkowska A."/>
            <person name="Elias M."/>
            <person name="Hampl V."/>
        </authorList>
    </citation>
    <scope>NUCLEOTIDE SEQUENCE [LARGE SCALE GENOMIC DNA]</scope>
    <source>
        <strain evidence="1">NAU3</strain>
        <tissue evidence="1">Gut</tissue>
    </source>
</reference>
<evidence type="ECO:0000313" key="1">
    <source>
        <dbReference type="EMBL" id="KAK2955023.1"/>
    </source>
</evidence>
<organism evidence="1 2">
    <name type="scientific">Blattamonas nauphoetae</name>
    <dbReference type="NCBI Taxonomy" id="2049346"/>
    <lineage>
        <taxon>Eukaryota</taxon>
        <taxon>Metamonada</taxon>
        <taxon>Preaxostyla</taxon>
        <taxon>Oxymonadida</taxon>
        <taxon>Blattamonas</taxon>
    </lineage>
</organism>
<dbReference type="EMBL" id="JARBJD010000071">
    <property type="protein sequence ID" value="KAK2955023.1"/>
    <property type="molecule type" value="Genomic_DNA"/>
</dbReference>
<evidence type="ECO:0000313" key="2">
    <source>
        <dbReference type="Proteomes" id="UP001281761"/>
    </source>
</evidence>
<gene>
    <name evidence="1" type="ORF">BLNAU_9954</name>
</gene>
<comment type="caution">
    <text evidence="1">The sequence shown here is derived from an EMBL/GenBank/DDBJ whole genome shotgun (WGS) entry which is preliminary data.</text>
</comment>
<protein>
    <submittedName>
        <fullName evidence="1">Uncharacterized protein</fullName>
    </submittedName>
</protein>
<proteinExistence type="predicted"/>
<name>A0ABQ9XU70_9EUKA</name>
<keyword evidence="2" id="KW-1185">Reference proteome</keyword>
<accession>A0ABQ9XU70</accession>
<dbReference type="Proteomes" id="UP001281761">
    <property type="component" value="Unassembled WGS sequence"/>
</dbReference>